<dbReference type="Gene3D" id="2.40.420.20">
    <property type="match status" value="1"/>
</dbReference>
<dbReference type="InterPro" id="IPR006143">
    <property type="entry name" value="RND_pump_MFP"/>
</dbReference>
<evidence type="ECO:0000256" key="2">
    <source>
        <dbReference type="SAM" id="Coils"/>
    </source>
</evidence>
<dbReference type="AlphaFoldDB" id="A0A5B3GVC0"/>
<dbReference type="NCBIfam" id="TIGR01730">
    <property type="entry name" value="RND_mfp"/>
    <property type="match status" value="1"/>
</dbReference>
<dbReference type="GO" id="GO:0015562">
    <property type="term" value="F:efflux transmembrane transporter activity"/>
    <property type="evidence" value="ECO:0007669"/>
    <property type="project" value="TreeGrafter"/>
</dbReference>
<evidence type="ECO:0000256" key="1">
    <source>
        <dbReference type="ARBA" id="ARBA00009477"/>
    </source>
</evidence>
<reference evidence="4 5" key="1">
    <citation type="journal article" date="2019" name="Nat. Med.">
        <title>A library of human gut bacterial isolates paired with longitudinal multiomics data enables mechanistic microbiome research.</title>
        <authorList>
            <person name="Poyet M."/>
            <person name="Groussin M."/>
            <person name="Gibbons S.M."/>
            <person name="Avila-Pacheco J."/>
            <person name="Jiang X."/>
            <person name="Kearney S.M."/>
            <person name="Perrotta A.R."/>
            <person name="Berdy B."/>
            <person name="Zhao S."/>
            <person name="Lieberman T.D."/>
            <person name="Swanson P.K."/>
            <person name="Smith M."/>
            <person name="Roesemann S."/>
            <person name="Alexander J.E."/>
            <person name="Rich S.A."/>
            <person name="Livny J."/>
            <person name="Vlamakis H."/>
            <person name="Clish C."/>
            <person name="Bullock K."/>
            <person name="Deik A."/>
            <person name="Scott J."/>
            <person name="Pierce K.A."/>
            <person name="Xavier R.J."/>
            <person name="Alm E.J."/>
        </authorList>
    </citation>
    <scope>NUCLEOTIDE SEQUENCE [LARGE SCALE GENOMIC DNA]</scope>
    <source>
        <strain evidence="4 5">BIOML-A266</strain>
    </source>
</reference>
<organism evidence="4 5">
    <name type="scientific">Alistipes onderdonkii</name>
    <dbReference type="NCBI Taxonomy" id="328813"/>
    <lineage>
        <taxon>Bacteria</taxon>
        <taxon>Pseudomonadati</taxon>
        <taxon>Bacteroidota</taxon>
        <taxon>Bacteroidia</taxon>
        <taxon>Bacteroidales</taxon>
        <taxon>Rikenellaceae</taxon>
        <taxon>Alistipes</taxon>
    </lineage>
</organism>
<comment type="similarity">
    <text evidence="1">Belongs to the membrane fusion protein (MFP) (TC 8.A.1) family.</text>
</comment>
<comment type="caution">
    <text evidence="4">The sequence shown here is derived from an EMBL/GenBank/DDBJ whole genome shotgun (WGS) entry which is preliminary data.</text>
</comment>
<evidence type="ECO:0000259" key="3">
    <source>
        <dbReference type="Pfam" id="PF25973"/>
    </source>
</evidence>
<dbReference type="Gene3D" id="1.10.287.470">
    <property type="entry name" value="Helix hairpin bin"/>
    <property type="match status" value="1"/>
</dbReference>
<feature type="coiled-coil region" evidence="2">
    <location>
        <begin position="138"/>
        <end position="165"/>
    </location>
</feature>
<accession>A0A5B3GVC0</accession>
<evidence type="ECO:0000313" key="4">
    <source>
        <dbReference type="EMBL" id="KAA2377561.1"/>
    </source>
</evidence>
<dbReference type="InterPro" id="IPR058647">
    <property type="entry name" value="BSH_CzcB-like"/>
</dbReference>
<gene>
    <name evidence="4" type="ORF">F2Y10_11065</name>
</gene>
<feature type="domain" description="CzcB-like barrel-sandwich hybrid" evidence="3">
    <location>
        <begin position="62"/>
        <end position="200"/>
    </location>
</feature>
<dbReference type="Proteomes" id="UP000322940">
    <property type="component" value="Unassembled WGS sequence"/>
</dbReference>
<dbReference type="RefSeq" id="WP_130065304.1">
    <property type="nucleotide sequence ID" value="NZ_JAHOOA010000002.1"/>
</dbReference>
<dbReference type="Pfam" id="PF25973">
    <property type="entry name" value="BSH_CzcB"/>
    <property type="match status" value="1"/>
</dbReference>
<dbReference type="Gene3D" id="2.40.50.100">
    <property type="match status" value="1"/>
</dbReference>
<proteinExistence type="inferred from homology"/>
<protein>
    <submittedName>
        <fullName evidence="4">Efflux RND transporter periplasmic adaptor subunit</fullName>
    </submittedName>
</protein>
<dbReference type="Gene3D" id="2.40.30.170">
    <property type="match status" value="1"/>
</dbReference>
<dbReference type="PANTHER" id="PTHR30469">
    <property type="entry name" value="MULTIDRUG RESISTANCE PROTEIN MDTA"/>
    <property type="match status" value="1"/>
</dbReference>
<dbReference type="GO" id="GO:1990281">
    <property type="term" value="C:efflux pump complex"/>
    <property type="evidence" value="ECO:0007669"/>
    <property type="project" value="TreeGrafter"/>
</dbReference>
<dbReference type="EMBL" id="VVXH01000010">
    <property type="protein sequence ID" value="KAA2377561.1"/>
    <property type="molecule type" value="Genomic_DNA"/>
</dbReference>
<name>A0A5B3GVC0_9BACT</name>
<dbReference type="SUPFAM" id="SSF111369">
    <property type="entry name" value="HlyD-like secretion proteins"/>
    <property type="match status" value="1"/>
</dbReference>
<keyword evidence="2" id="KW-0175">Coiled coil</keyword>
<evidence type="ECO:0000313" key="5">
    <source>
        <dbReference type="Proteomes" id="UP000322940"/>
    </source>
</evidence>
<sequence length="369" mass="40566">MKKFLKIFLGVLFAALLLGTFVFLWQKTRPVKVVYTIVQPKLDTLKQFVVATGKVEPRDEVLIKPQISGIVSDVYKEAGQMVRKGEVIATVKVVPEMGQLSSAESRVSVAEISLAQTRREFGRTEALHDKGVVSDEEFEQGRTDLQKAEEELLNAKENLEIVKNGITSRYKELSNTQIRSTIDGMILDVPIKVGNSVIQANTFNDGTTIASVADMSNMLFRGNVDETDVGKLHESMPVKLTIGALQNVELDATLEYVSPKATEDNGVIMFEVKAAVKIPADVFVRAGYSANASIVIESREGVLTLPESTVEFEGEKTYVYLLTSAEDAAEQTFDKREVKIGLSDGINIELTEGVTADDKVRGAKEDKKK</sequence>
<dbReference type="PANTHER" id="PTHR30469:SF33">
    <property type="entry name" value="SLR1207 PROTEIN"/>
    <property type="match status" value="1"/>
</dbReference>